<sequence length="181" mass="19952">MIDRLRPGRSTADDIVVEVVGAESIGPDHLNSPGTHMLGKALSVAKSPTTTPNYQDGRLIGLHVDNWDKLSHARKHTGRRRLCINLGPGTRYILLGDVDIQNVCRTVREDHAACYPHTDDLRSYVARGFPLHCLRIRLDPGEGYIAPTEFLPHDGSTEDQQESTAAFWLGRWACGAMGSLV</sequence>
<evidence type="ECO:0000313" key="1">
    <source>
        <dbReference type="EMBL" id="RGD59273.1"/>
    </source>
</evidence>
<accession>A0A372ZTR8</accession>
<evidence type="ECO:0000313" key="2">
    <source>
        <dbReference type="Proteomes" id="UP000263377"/>
    </source>
</evidence>
<proteinExistence type="predicted"/>
<organism evidence="1 2">
    <name type="scientific">Kitasatospora xanthocidica</name>
    <dbReference type="NCBI Taxonomy" id="83382"/>
    <lineage>
        <taxon>Bacteria</taxon>
        <taxon>Bacillati</taxon>
        <taxon>Actinomycetota</taxon>
        <taxon>Actinomycetes</taxon>
        <taxon>Kitasatosporales</taxon>
        <taxon>Streptomycetaceae</taxon>
        <taxon>Kitasatospora</taxon>
    </lineage>
</organism>
<name>A0A372ZTR8_9ACTN</name>
<reference evidence="1 2" key="1">
    <citation type="submission" date="2018-08" db="EMBL/GenBank/DDBJ databases">
        <title>Diversity &amp; Physiological Properties of Lignin-Decomposing Actinobacteria from Soil.</title>
        <authorList>
            <person name="Roh S.G."/>
            <person name="Kim S.B."/>
        </authorList>
    </citation>
    <scope>NUCLEOTIDE SEQUENCE [LARGE SCALE GENOMIC DNA]</scope>
    <source>
        <strain evidence="1 2">MMS17-GH009</strain>
    </source>
</reference>
<dbReference type="Proteomes" id="UP000263377">
    <property type="component" value="Unassembled WGS sequence"/>
</dbReference>
<dbReference type="AlphaFoldDB" id="A0A372ZTR8"/>
<dbReference type="RefSeq" id="WP_117487511.1">
    <property type="nucleotide sequence ID" value="NZ_QVIG01000001.1"/>
</dbReference>
<keyword evidence="2" id="KW-1185">Reference proteome</keyword>
<comment type="caution">
    <text evidence="1">The sequence shown here is derived from an EMBL/GenBank/DDBJ whole genome shotgun (WGS) entry which is preliminary data.</text>
</comment>
<dbReference type="EMBL" id="QVIG01000001">
    <property type="protein sequence ID" value="RGD59273.1"/>
    <property type="molecule type" value="Genomic_DNA"/>
</dbReference>
<protein>
    <submittedName>
        <fullName evidence="1">Uncharacterized protein</fullName>
    </submittedName>
</protein>
<gene>
    <name evidence="1" type="ORF">DR950_17110</name>
</gene>